<evidence type="ECO:0000256" key="1">
    <source>
        <dbReference type="SAM" id="Phobius"/>
    </source>
</evidence>
<protein>
    <recommendedName>
        <fullName evidence="4">Ribosomal protein L7/L12 C-terminal domain-containing protein</fullName>
    </recommendedName>
</protein>
<name>A0ABW0TPH8_9BACL</name>
<sequence>MNWGLITSLILNLVFLMIIFVQSNKINVLREENKKSLPNEKNDELMAVANKKLKTLGTIKTIKFLREEKGMSMVDPKQLVDALYD</sequence>
<dbReference type="RefSeq" id="WP_381436423.1">
    <property type="nucleotide sequence ID" value="NZ_JBHSNO010000007.1"/>
</dbReference>
<dbReference type="Proteomes" id="UP001596109">
    <property type="component" value="Unassembled WGS sequence"/>
</dbReference>
<keyword evidence="1" id="KW-0812">Transmembrane</keyword>
<comment type="caution">
    <text evidence="2">The sequence shown here is derived from an EMBL/GenBank/DDBJ whole genome shotgun (WGS) entry which is preliminary data.</text>
</comment>
<keyword evidence="3" id="KW-1185">Reference proteome</keyword>
<keyword evidence="1" id="KW-0472">Membrane</keyword>
<feature type="transmembrane region" description="Helical" evidence="1">
    <location>
        <begin position="6"/>
        <end position="24"/>
    </location>
</feature>
<keyword evidence="1" id="KW-1133">Transmembrane helix</keyword>
<proteinExistence type="predicted"/>
<dbReference type="EMBL" id="JBHSNO010000007">
    <property type="protein sequence ID" value="MFC5590278.1"/>
    <property type="molecule type" value="Genomic_DNA"/>
</dbReference>
<reference evidence="3" key="1">
    <citation type="journal article" date="2019" name="Int. J. Syst. Evol. Microbiol.">
        <title>The Global Catalogue of Microorganisms (GCM) 10K type strain sequencing project: providing services to taxonomists for standard genome sequencing and annotation.</title>
        <authorList>
            <consortium name="The Broad Institute Genomics Platform"/>
            <consortium name="The Broad Institute Genome Sequencing Center for Infectious Disease"/>
            <person name="Wu L."/>
            <person name="Ma J."/>
        </authorList>
    </citation>
    <scope>NUCLEOTIDE SEQUENCE [LARGE SCALE GENOMIC DNA]</scope>
    <source>
        <strain evidence="3">CGMCC 4.1434</strain>
    </source>
</reference>
<evidence type="ECO:0000313" key="3">
    <source>
        <dbReference type="Proteomes" id="UP001596109"/>
    </source>
</evidence>
<organism evidence="2 3">
    <name type="scientific">Sporosarcina soli</name>
    <dbReference type="NCBI Taxonomy" id="334736"/>
    <lineage>
        <taxon>Bacteria</taxon>
        <taxon>Bacillati</taxon>
        <taxon>Bacillota</taxon>
        <taxon>Bacilli</taxon>
        <taxon>Bacillales</taxon>
        <taxon>Caryophanaceae</taxon>
        <taxon>Sporosarcina</taxon>
    </lineage>
</organism>
<evidence type="ECO:0000313" key="2">
    <source>
        <dbReference type="EMBL" id="MFC5590278.1"/>
    </source>
</evidence>
<evidence type="ECO:0008006" key="4">
    <source>
        <dbReference type="Google" id="ProtNLM"/>
    </source>
</evidence>
<gene>
    <name evidence="2" type="ORF">ACFPRA_15335</name>
</gene>
<accession>A0ABW0TPH8</accession>